<dbReference type="AlphaFoldDB" id="I9T019"/>
<dbReference type="GeneID" id="93116901"/>
<evidence type="ECO:0000313" key="1">
    <source>
        <dbReference type="EMBL" id="EIY62076.1"/>
    </source>
</evidence>
<dbReference type="RefSeq" id="WP_007480579.1">
    <property type="nucleotide sequence ID" value="NZ_JH724308.1"/>
</dbReference>
<dbReference type="InterPro" id="IPR021352">
    <property type="entry name" value="DUF2971"/>
</dbReference>
<reference evidence="1 2" key="1">
    <citation type="submission" date="2012-02" db="EMBL/GenBank/DDBJ databases">
        <title>The Genome Sequence of Bacteroides salyersiae CL02T12C01.</title>
        <authorList>
            <consortium name="The Broad Institute Genome Sequencing Platform"/>
            <person name="Earl A."/>
            <person name="Ward D."/>
            <person name="Feldgarden M."/>
            <person name="Gevers D."/>
            <person name="Zitomersky N.L."/>
            <person name="Coyne M.J."/>
            <person name="Comstock L.E."/>
            <person name="Young S.K."/>
            <person name="Zeng Q."/>
            <person name="Gargeya S."/>
            <person name="Fitzgerald M."/>
            <person name="Haas B."/>
            <person name="Abouelleil A."/>
            <person name="Alvarado L."/>
            <person name="Arachchi H.M."/>
            <person name="Berlin A."/>
            <person name="Chapman S.B."/>
            <person name="Gearin G."/>
            <person name="Goldberg J."/>
            <person name="Griggs A."/>
            <person name="Gujja S."/>
            <person name="Hansen M."/>
            <person name="Heiman D."/>
            <person name="Howarth C."/>
            <person name="Larimer J."/>
            <person name="Lui A."/>
            <person name="MacDonald P.J.P."/>
            <person name="McCowen C."/>
            <person name="Montmayeur A."/>
            <person name="Murphy C."/>
            <person name="Neiman D."/>
            <person name="Pearson M."/>
            <person name="Priest M."/>
            <person name="Roberts A."/>
            <person name="Saif S."/>
            <person name="Shea T."/>
            <person name="Sisk P."/>
            <person name="Stolte C."/>
            <person name="Sykes S."/>
            <person name="Wortman J."/>
            <person name="Nusbaum C."/>
            <person name="Birren B."/>
        </authorList>
    </citation>
    <scope>NUCLEOTIDE SEQUENCE [LARGE SCALE GENOMIC DNA]</scope>
    <source>
        <strain evidence="1 2">CL02T12C01</strain>
    </source>
</reference>
<comment type="caution">
    <text evidence="1">The sequence shown here is derived from an EMBL/GenBank/DDBJ whole genome shotgun (WGS) entry which is preliminary data.</text>
</comment>
<sequence>MRNLQTMFLLQESEDPHYDLDIAMESIMDGNAYDTHFHMLRLICDELSQIPDEKTPCSFLRFSGIANKKGYKELKKDIQLGRLTLSNPFKFNDPMDPIIKVWIDLQKKDSWDKQDKKLFKAARNALKNLRICCLADPNKLKDKLPLMWSHYADSHRGIAIMYKITDLTLRQHNYDNHLLRLCKVAYRDRKTMSDYITIDNALLAKGDCWSYEAEHRLLYFSTEDNEFKQLNEKTQKEERKDFISLDGFEIEAVYLGTQINPYQESEIRAIAAQRGIQVRKMKYSPSDITHLVFDEN</sequence>
<protein>
    <recommendedName>
        <fullName evidence="3">DUF2971 domain-containing protein</fullName>
    </recommendedName>
</protein>
<dbReference type="HOGENOM" id="CLU_938954_0_0_10"/>
<organism evidence="1 2">
    <name type="scientific">Bacteroides salyersiae CL02T12C01</name>
    <dbReference type="NCBI Taxonomy" id="997887"/>
    <lineage>
        <taxon>Bacteria</taxon>
        <taxon>Pseudomonadati</taxon>
        <taxon>Bacteroidota</taxon>
        <taxon>Bacteroidia</taxon>
        <taxon>Bacteroidales</taxon>
        <taxon>Bacteroidaceae</taxon>
        <taxon>Bacteroides</taxon>
    </lineage>
</organism>
<evidence type="ECO:0000313" key="2">
    <source>
        <dbReference type="Proteomes" id="UP000005150"/>
    </source>
</evidence>
<proteinExistence type="predicted"/>
<evidence type="ECO:0008006" key="3">
    <source>
        <dbReference type="Google" id="ProtNLM"/>
    </source>
</evidence>
<keyword evidence="2" id="KW-1185">Reference proteome</keyword>
<name>I9T019_9BACE</name>
<gene>
    <name evidence="1" type="ORF">HMPREF1071_02696</name>
</gene>
<dbReference type="OrthoDB" id="190848at2"/>
<accession>I9T019</accession>
<dbReference type="EMBL" id="AGXV01000032">
    <property type="protein sequence ID" value="EIY62076.1"/>
    <property type="molecule type" value="Genomic_DNA"/>
</dbReference>
<dbReference type="Pfam" id="PF11185">
    <property type="entry name" value="DUF2971"/>
    <property type="match status" value="1"/>
</dbReference>
<dbReference type="PATRIC" id="fig|997887.3.peg.2803"/>
<dbReference type="Proteomes" id="UP000005150">
    <property type="component" value="Unassembled WGS sequence"/>
</dbReference>